<proteinExistence type="predicted"/>
<gene>
    <name evidence="2" type="ORF">TrRE_jg11416</name>
</gene>
<comment type="caution">
    <text evidence="2">The sequence shown here is derived from an EMBL/GenBank/DDBJ whole genome shotgun (WGS) entry which is preliminary data.</text>
</comment>
<feature type="non-terminal residue" evidence="2">
    <location>
        <position position="329"/>
    </location>
</feature>
<sequence>MKFLCDIITGSGGDPQSAESVPFELNLKKTFSDQKGLRPDLAKDLEASSEKKGNSLVRRIFKQCSSAGKSITIHSKTKLGTTYILNCLPPPEPTRTTTRESNPPNNDCFIPLTLTLLQSETMMGNQIPHMLSTNPKHKGKTNRDAHREWYDEPSKDPKYKGLTNRDAHREWFDEPSKDPKYKGLTNRDAHREWYDEPSKDPKYKGLTNREVFSEWIDKLSKNPNYPGLTNRKVLSEMGIERHEEYLKKYGPELPALLAASKELIKNVDTAPLASSTKCLEGAQKRAKGKGLVFYEIMVWYLLHEHRDTPIPSPPPGFSPDPKRFKELTG</sequence>
<dbReference type="EMBL" id="BRXZ01003434">
    <property type="protein sequence ID" value="GMH54696.1"/>
    <property type="molecule type" value="Genomic_DNA"/>
</dbReference>
<feature type="compositionally biased region" description="Basic and acidic residues" evidence="1">
    <location>
        <begin position="320"/>
        <end position="329"/>
    </location>
</feature>
<evidence type="ECO:0000256" key="1">
    <source>
        <dbReference type="SAM" id="MobiDB-lite"/>
    </source>
</evidence>
<evidence type="ECO:0000313" key="3">
    <source>
        <dbReference type="Proteomes" id="UP001165082"/>
    </source>
</evidence>
<dbReference type="AlphaFoldDB" id="A0A9W6ZKU3"/>
<protein>
    <submittedName>
        <fullName evidence="2">Uncharacterized protein</fullName>
    </submittedName>
</protein>
<reference evidence="2" key="1">
    <citation type="submission" date="2022-07" db="EMBL/GenBank/DDBJ databases">
        <title>Genome analysis of Parmales, a sister group of diatoms, reveals the evolutionary specialization of diatoms from phago-mixotrophs to photoautotrophs.</title>
        <authorList>
            <person name="Ban H."/>
            <person name="Sato S."/>
            <person name="Yoshikawa S."/>
            <person name="Kazumasa Y."/>
            <person name="Nakamura Y."/>
            <person name="Ichinomiya M."/>
            <person name="Saitoh K."/>
            <person name="Sato N."/>
            <person name="Blanc-Mathieu R."/>
            <person name="Endo H."/>
            <person name="Kuwata A."/>
            <person name="Ogata H."/>
        </authorList>
    </citation>
    <scope>NUCLEOTIDE SEQUENCE</scope>
</reference>
<evidence type="ECO:0000313" key="2">
    <source>
        <dbReference type="EMBL" id="GMH54696.1"/>
    </source>
</evidence>
<accession>A0A9W6ZKU3</accession>
<dbReference type="Proteomes" id="UP001165082">
    <property type="component" value="Unassembled WGS sequence"/>
</dbReference>
<feature type="region of interest" description="Disordered" evidence="1">
    <location>
        <begin position="310"/>
        <end position="329"/>
    </location>
</feature>
<keyword evidence="3" id="KW-1185">Reference proteome</keyword>
<name>A0A9W6ZKU3_9STRA</name>
<organism evidence="2 3">
    <name type="scientific">Triparma retinervis</name>
    <dbReference type="NCBI Taxonomy" id="2557542"/>
    <lineage>
        <taxon>Eukaryota</taxon>
        <taxon>Sar</taxon>
        <taxon>Stramenopiles</taxon>
        <taxon>Ochrophyta</taxon>
        <taxon>Bolidophyceae</taxon>
        <taxon>Parmales</taxon>
        <taxon>Triparmaceae</taxon>
        <taxon>Triparma</taxon>
    </lineage>
</organism>